<dbReference type="Pfam" id="PF00072">
    <property type="entry name" value="Response_reg"/>
    <property type="match status" value="1"/>
</dbReference>
<dbReference type="PANTHER" id="PTHR43214">
    <property type="entry name" value="TWO-COMPONENT RESPONSE REGULATOR"/>
    <property type="match status" value="1"/>
</dbReference>
<evidence type="ECO:0000259" key="6">
    <source>
        <dbReference type="PROSITE" id="PS50043"/>
    </source>
</evidence>
<dbReference type="InterPro" id="IPR011006">
    <property type="entry name" value="CheY-like_superfamily"/>
</dbReference>
<dbReference type="Gene3D" id="3.40.50.2300">
    <property type="match status" value="1"/>
</dbReference>
<dbReference type="PANTHER" id="PTHR43214:SF41">
    <property type="entry name" value="NITRATE_NITRITE RESPONSE REGULATOR PROTEIN NARP"/>
    <property type="match status" value="1"/>
</dbReference>
<dbReference type="CDD" id="cd06170">
    <property type="entry name" value="LuxR_C_like"/>
    <property type="match status" value="1"/>
</dbReference>
<keyword evidence="1 5" id="KW-0597">Phosphoprotein</keyword>
<keyword evidence="9" id="KW-0614">Plasmid</keyword>
<dbReference type="GO" id="GO:0006355">
    <property type="term" value="P:regulation of DNA-templated transcription"/>
    <property type="evidence" value="ECO:0007669"/>
    <property type="project" value="InterPro"/>
</dbReference>
<evidence type="ECO:0000256" key="5">
    <source>
        <dbReference type="PROSITE-ProRule" id="PRU00169"/>
    </source>
</evidence>
<dbReference type="OrthoDB" id="9814495at2"/>
<dbReference type="InterPro" id="IPR039420">
    <property type="entry name" value="WalR-like"/>
</dbReference>
<dbReference type="CDD" id="cd17535">
    <property type="entry name" value="REC_NarL-like"/>
    <property type="match status" value="1"/>
</dbReference>
<dbReference type="InterPro" id="IPR001789">
    <property type="entry name" value="Sig_transdc_resp-reg_receiver"/>
</dbReference>
<evidence type="ECO:0000256" key="2">
    <source>
        <dbReference type="ARBA" id="ARBA00023015"/>
    </source>
</evidence>
<feature type="modified residue" description="4-aspartylphosphate" evidence="5">
    <location>
        <position position="56"/>
    </location>
</feature>
<dbReference type="EMBL" id="CP028476">
    <property type="protein sequence ID" value="AVW93616.1"/>
    <property type="molecule type" value="Genomic_DNA"/>
</dbReference>
<keyword evidence="4" id="KW-0804">Transcription</keyword>
<sequence length="221" mass="23366">MKPYSVLIIEDRPDIATRLKTAVAAHASLVVGDVCWTLDHGLQRLFDLKPRVVLVDLGLPDGSGIEAIKAVAAAEWEVDALVISVFGDEARVVEAIQAGARGYILKGGDLGQVGDDIQTLIDGGSPISPAIARHVLNLLSDHAGLTSGLTSGMATGRVETLTPRETEILRAIARGYKRREIGDQLGISGGTVGNHITQIYRKLKVSSNTEAVVQAAKNGMI</sequence>
<evidence type="ECO:0000313" key="8">
    <source>
        <dbReference type="EMBL" id="AVW93575.1"/>
    </source>
</evidence>
<gene>
    <name evidence="8" type="ORF">DA792_21270</name>
    <name evidence="9" type="ORF">DA792_21490</name>
</gene>
<evidence type="ECO:0000256" key="3">
    <source>
        <dbReference type="ARBA" id="ARBA00023125"/>
    </source>
</evidence>
<dbReference type="RefSeq" id="WP_107722820.1">
    <property type="nucleotide sequence ID" value="NZ_CP028476.1"/>
</dbReference>
<geneLocation type="plasmid" evidence="10">
    <name>pcblh4d</name>
</geneLocation>
<proteinExistence type="predicted"/>
<dbReference type="SMART" id="SM00448">
    <property type="entry name" value="REC"/>
    <property type="match status" value="1"/>
</dbReference>
<protein>
    <submittedName>
        <fullName evidence="9">DNA-binding response regulator</fullName>
    </submittedName>
</protein>
<dbReference type="PRINTS" id="PR00038">
    <property type="entry name" value="HTHLUXR"/>
</dbReference>
<dbReference type="KEGG" id="cbak:DA792_21270"/>
<dbReference type="PROSITE" id="PS50043">
    <property type="entry name" value="HTH_LUXR_2"/>
    <property type="match status" value="1"/>
</dbReference>
<dbReference type="PROSITE" id="PS50110">
    <property type="entry name" value="RESPONSE_REGULATORY"/>
    <property type="match status" value="1"/>
</dbReference>
<evidence type="ECO:0000313" key="10">
    <source>
        <dbReference type="Proteomes" id="UP000241447"/>
    </source>
</evidence>
<evidence type="ECO:0000256" key="4">
    <source>
        <dbReference type="ARBA" id="ARBA00023163"/>
    </source>
</evidence>
<dbReference type="InterPro" id="IPR016032">
    <property type="entry name" value="Sig_transdc_resp-reg_C-effctor"/>
</dbReference>
<feature type="domain" description="Response regulatory" evidence="7">
    <location>
        <begin position="5"/>
        <end position="121"/>
    </location>
</feature>
<accession>A0A2R4M8Y7</accession>
<dbReference type="SMART" id="SM00421">
    <property type="entry name" value="HTH_LUXR"/>
    <property type="match status" value="1"/>
</dbReference>
<dbReference type="Pfam" id="PF00196">
    <property type="entry name" value="GerE"/>
    <property type="match status" value="1"/>
</dbReference>
<dbReference type="EMBL" id="CP028476">
    <property type="protein sequence ID" value="AVW93575.1"/>
    <property type="molecule type" value="Genomic_DNA"/>
</dbReference>
<dbReference type="Proteomes" id="UP000241447">
    <property type="component" value="Plasmid pCBLh4d"/>
</dbReference>
<dbReference type="KEGG" id="cbak:DA792_21490"/>
<geneLocation type="plasmid" evidence="9">
    <name>pCBLh4d</name>
</geneLocation>
<keyword evidence="2" id="KW-0805">Transcription regulation</keyword>
<organism evidence="9 10">
    <name type="scientific">Celeribacter baekdonensis</name>
    <dbReference type="NCBI Taxonomy" id="875171"/>
    <lineage>
        <taxon>Bacteria</taxon>
        <taxon>Pseudomonadati</taxon>
        <taxon>Pseudomonadota</taxon>
        <taxon>Alphaproteobacteria</taxon>
        <taxon>Rhodobacterales</taxon>
        <taxon>Roseobacteraceae</taxon>
        <taxon>Celeribacter</taxon>
    </lineage>
</organism>
<dbReference type="InterPro" id="IPR000792">
    <property type="entry name" value="Tscrpt_reg_LuxR_C"/>
</dbReference>
<evidence type="ECO:0000256" key="1">
    <source>
        <dbReference type="ARBA" id="ARBA00022553"/>
    </source>
</evidence>
<dbReference type="SUPFAM" id="SSF52172">
    <property type="entry name" value="CheY-like"/>
    <property type="match status" value="1"/>
</dbReference>
<dbReference type="InterPro" id="IPR058245">
    <property type="entry name" value="NreC/VraR/RcsB-like_REC"/>
</dbReference>
<evidence type="ECO:0000259" key="7">
    <source>
        <dbReference type="PROSITE" id="PS50110"/>
    </source>
</evidence>
<evidence type="ECO:0000313" key="9">
    <source>
        <dbReference type="EMBL" id="AVW93616.1"/>
    </source>
</evidence>
<reference evidence="9 10" key="1">
    <citation type="submission" date="2018-03" db="EMBL/GenBank/DDBJ databases">
        <title>The Complete Genome of Celeribacter baekdonensis strain LH4, a Thiosulfate-Oxidizing Alphaproteobacterium Isolated from Gulf of Mexico Continental Slope Sediments.</title>
        <authorList>
            <person name="Flood B.E."/>
            <person name="Bailey J.V."/>
            <person name="Leprich D."/>
        </authorList>
    </citation>
    <scope>NUCLEOTIDE SEQUENCE [LARGE SCALE GENOMIC DNA]</scope>
    <source>
        <strain evidence="9 10">LH4</strain>
        <plasmid evidence="9">pCBLh4d</plasmid>
        <plasmid evidence="10">Plasmid pcblh4d</plasmid>
    </source>
</reference>
<dbReference type="GO" id="GO:0000160">
    <property type="term" value="P:phosphorelay signal transduction system"/>
    <property type="evidence" value="ECO:0007669"/>
    <property type="project" value="InterPro"/>
</dbReference>
<dbReference type="SUPFAM" id="SSF46894">
    <property type="entry name" value="C-terminal effector domain of the bipartite response regulators"/>
    <property type="match status" value="1"/>
</dbReference>
<name>A0A2R4M8Y7_9RHOB</name>
<dbReference type="AlphaFoldDB" id="A0A2R4M8Y7"/>
<feature type="domain" description="HTH luxR-type" evidence="6">
    <location>
        <begin position="154"/>
        <end position="219"/>
    </location>
</feature>
<dbReference type="GO" id="GO:0003677">
    <property type="term" value="F:DNA binding"/>
    <property type="evidence" value="ECO:0007669"/>
    <property type="project" value="UniProtKB-KW"/>
</dbReference>
<keyword evidence="3 9" id="KW-0238">DNA-binding</keyword>